<protein>
    <submittedName>
        <fullName evidence="2">Uncharacterized protein</fullName>
    </submittedName>
</protein>
<feature type="region of interest" description="Disordered" evidence="1">
    <location>
        <begin position="95"/>
        <end position="171"/>
    </location>
</feature>
<evidence type="ECO:0000313" key="2">
    <source>
        <dbReference type="EMBL" id="CAG7658507.1"/>
    </source>
</evidence>
<sequence length="171" mass="18828">MPYSCSIRWNSISLSPGAVSQQSAAARRRAASIPSFIPSGFITLGQYWSRHLSVESSSSLLQKGVLDPRQRTTRQELRIAIVTWIERTHGASEQGLLDRSCSYRQPGPTPRRSACGPGSSRPPGEEDRRHARRGTMVAGTSRPSTDSGHDDAPTRSAARGKNRVRWGWWTG</sequence>
<accession>A0A9W4H8T8</accession>
<reference evidence="2" key="1">
    <citation type="submission" date="2021-06" db="EMBL/GenBank/DDBJ databases">
        <authorList>
            <person name="Arsene-Ploetze F."/>
        </authorList>
    </citation>
    <scope>NUCLEOTIDE SEQUENCE</scope>
    <source>
        <strain evidence="2">SBRY1</strain>
    </source>
</reference>
<dbReference type="EMBL" id="CAJVAX010000023">
    <property type="protein sequence ID" value="CAG7658507.1"/>
    <property type="molecule type" value="Genomic_DNA"/>
</dbReference>
<name>A0A9W4H8T8_9ACTN</name>
<gene>
    <name evidence="2" type="ORF">SBRY_90287</name>
</gene>
<dbReference type="Proteomes" id="UP001153328">
    <property type="component" value="Unassembled WGS sequence"/>
</dbReference>
<evidence type="ECO:0000256" key="1">
    <source>
        <dbReference type="SAM" id="MobiDB-lite"/>
    </source>
</evidence>
<evidence type="ECO:0000313" key="3">
    <source>
        <dbReference type="Proteomes" id="UP001153328"/>
    </source>
</evidence>
<organism evidence="2 3">
    <name type="scientific">Actinacidiphila bryophytorum</name>
    <dbReference type="NCBI Taxonomy" id="1436133"/>
    <lineage>
        <taxon>Bacteria</taxon>
        <taxon>Bacillati</taxon>
        <taxon>Actinomycetota</taxon>
        <taxon>Actinomycetes</taxon>
        <taxon>Kitasatosporales</taxon>
        <taxon>Streptomycetaceae</taxon>
        <taxon>Actinacidiphila</taxon>
    </lineage>
</organism>
<proteinExistence type="predicted"/>
<keyword evidence="3" id="KW-1185">Reference proteome</keyword>
<comment type="caution">
    <text evidence="2">The sequence shown here is derived from an EMBL/GenBank/DDBJ whole genome shotgun (WGS) entry which is preliminary data.</text>
</comment>
<dbReference type="AlphaFoldDB" id="A0A9W4H8T8"/>